<dbReference type="InterPro" id="IPR016024">
    <property type="entry name" value="ARM-type_fold"/>
</dbReference>
<keyword evidence="3" id="KW-0653">Protein transport</keyword>
<feature type="region of interest" description="Disordered" evidence="5">
    <location>
        <begin position="848"/>
        <end position="877"/>
    </location>
</feature>
<organism evidence="6 7">
    <name type="scientific">Discostella pseudostelligera</name>
    <dbReference type="NCBI Taxonomy" id="259834"/>
    <lineage>
        <taxon>Eukaryota</taxon>
        <taxon>Sar</taxon>
        <taxon>Stramenopiles</taxon>
        <taxon>Ochrophyta</taxon>
        <taxon>Bacillariophyta</taxon>
        <taxon>Coscinodiscophyceae</taxon>
        <taxon>Thalassiosirophycidae</taxon>
        <taxon>Stephanodiscales</taxon>
        <taxon>Stephanodiscaceae</taxon>
        <taxon>Discostella</taxon>
    </lineage>
</organism>
<feature type="compositionally biased region" description="Polar residues" evidence="5">
    <location>
        <begin position="771"/>
        <end position="785"/>
    </location>
</feature>
<reference evidence="6 7" key="1">
    <citation type="submission" date="2024-10" db="EMBL/GenBank/DDBJ databases">
        <title>Updated reference genomes for cyclostephanoid diatoms.</title>
        <authorList>
            <person name="Roberts W.R."/>
            <person name="Alverson A.J."/>
        </authorList>
    </citation>
    <scope>NUCLEOTIDE SEQUENCE [LARGE SCALE GENOMIC DNA]</scope>
    <source>
        <strain evidence="6 7">AJA232-27</strain>
    </source>
</reference>
<feature type="compositionally biased region" description="Acidic residues" evidence="5">
    <location>
        <begin position="848"/>
        <end position="857"/>
    </location>
</feature>
<keyword evidence="2" id="KW-0813">Transport</keyword>
<sequence length="877" mass="95540">MYCAKQDDNKDELLLPTLQRQSRYWIPLLLSWLRGVGIGNHDSSSSENVTTATSAMDLPLKAKQRRQQRQKAAQLSSTLSSAEVQIEALRALTALTEWTYRVETSASSTTLNEGEEKEFEEALDKVHNKYVTTDLLTAGCTPQTPLSPSSQRLLLRHPEAVPMIVSLLSSPDKVIYEQAMWILGSIASSGFSASALPTTPPPPQAVAARAAAAEVTKLMSENSSSSSSGLDGSASVAIPTAAVSSLEMAGGVTNDALTENSLSSAVPLRSSSSSSSKDKSSVTVRDVIFASGAIDPLLKCLSNDPHNIPLHRVGAWCLSSLVEGRYSSSSSANEKDSSTSSSSTRKPMAAEEMDIYTLLPTVKRMLHMKDTEVLTYTCWTLSHFCDGPAYHIAAVIYYTEDRHAKKLSTEHGLVPRLVELLLHPSPKVAKPALRTVGNIVCADSTDQQEISNGVTRPIVDFTEIILQWKAVSCLRQLVEHPNRDIQKEACWTLSNIAAGTASQIQAVIDSGAIRPLVDIVNNDRTDKEVRSEACWVVLNATSCGSDEQISTLIQEGCVSVLGVLLTEPNMIMMALEGVERVLQTEEAQDNEDLCHKTEEELGQRPTILKCAALIKSVTESPHNSSVVSKRAKWIWEQHFVSCALCHNNYSRCRLLSSHFCNECKCHVCSKCDCRVYHLSYQEELWAEDEQKAAESKNQKKSKKQKKKQKMKEKAAEKKKLDVQVTAQPAPRSSGTSKVVASASSKGNEPQAANTSKANEEGDNANEDPTKRNTNSSPSPSRGTIESDSASLGAADDNAGDNVGGGIVLNDSGDTNNRQPPIDLVLYLQQTGSIIALAKLMDSLYDHEFEEEEDEDVDGDGRHQQKTIDLNHRVLTTQ</sequence>
<feature type="compositionally biased region" description="Low complexity" evidence="5">
    <location>
        <begin position="328"/>
        <end position="343"/>
    </location>
</feature>
<dbReference type="AlphaFoldDB" id="A0ABD3M3L6"/>
<name>A0ABD3M3L6_9STRA</name>
<protein>
    <submittedName>
        <fullName evidence="6">Uncharacterized protein</fullName>
    </submittedName>
</protein>
<gene>
    <name evidence="6" type="ORF">ACHAWU_005343</name>
</gene>
<evidence type="ECO:0000256" key="5">
    <source>
        <dbReference type="SAM" id="MobiDB-lite"/>
    </source>
</evidence>
<dbReference type="Gene3D" id="1.25.10.10">
    <property type="entry name" value="Leucine-rich Repeat Variant"/>
    <property type="match status" value="1"/>
</dbReference>
<dbReference type="EMBL" id="JALLBG020000236">
    <property type="protein sequence ID" value="KAL3758262.1"/>
    <property type="molecule type" value="Genomic_DNA"/>
</dbReference>
<feature type="region of interest" description="Disordered" evidence="5">
    <location>
        <begin position="692"/>
        <end position="816"/>
    </location>
</feature>
<evidence type="ECO:0000313" key="6">
    <source>
        <dbReference type="EMBL" id="KAL3758262.1"/>
    </source>
</evidence>
<dbReference type="SMART" id="SM00185">
    <property type="entry name" value="ARM"/>
    <property type="match status" value="8"/>
</dbReference>
<evidence type="ECO:0000256" key="3">
    <source>
        <dbReference type="ARBA" id="ARBA00022927"/>
    </source>
</evidence>
<accession>A0ABD3M3L6</accession>
<feature type="compositionally biased region" description="Low complexity" evidence="5">
    <location>
        <begin position="786"/>
        <end position="800"/>
    </location>
</feature>
<evidence type="ECO:0000313" key="7">
    <source>
        <dbReference type="Proteomes" id="UP001530293"/>
    </source>
</evidence>
<dbReference type="GO" id="GO:0015031">
    <property type="term" value="P:protein transport"/>
    <property type="evidence" value="ECO:0007669"/>
    <property type="project" value="UniProtKB-KW"/>
</dbReference>
<feature type="repeat" description="ARM" evidence="4">
    <location>
        <begin position="412"/>
        <end position="454"/>
    </location>
</feature>
<evidence type="ECO:0000256" key="2">
    <source>
        <dbReference type="ARBA" id="ARBA00022448"/>
    </source>
</evidence>
<feature type="compositionally biased region" description="Basic residues" evidence="5">
    <location>
        <begin position="698"/>
        <end position="710"/>
    </location>
</feature>
<proteinExistence type="inferred from homology"/>
<dbReference type="Pfam" id="PF00514">
    <property type="entry name" value="Arm"/>
    <property type="match status" value="3"/>
</dbReference>
<feature type="compositionally biased region" description="Polar residues" evidence="5">
    <location>
        <begin position="724"/>
        <end position="756"/>
    </location>
</feature>
<comment type="similarity">
    <text evidence="1">Belongs to the importin alpha family.</text>
</comment>
<feature type="region of interest" description="Disordered" evidence="5">
    <location>
        <begin position="328"/>
        <end position="347"/>
    </location>
</feature>
<evidence type="ECO:0000256" key="1">
    <source>
        <dbReference type="ARBA" id="ARBA00010394"/>
    </source>
</evidence>
<keyword evidence="7" id="KW-1185">Reference proteome</keyword>
<dbReference type="InterPro" id="IPR000225">
    <property type="entry name" value="Armadillo"/>
</dbReference>
<dbReference type="SUPFAM" id="SSF48371">
    <property type="entry name" value="ARM repeat"/>
    <property type="match status" value="1"/>
</dbReference>
<feature type="compositionally biased region" description="Polar residues" evidence="5">
    <location>
        <begin position="42"/>
        <end position="54"/>
    </location>
</feature>
<feature type="repeat" description="ARM" evidence="4">
    <location>
        <begin position="469"/>
        <end position="511"/>
    </location>
</feature>
<comment type="caution">
    <text evidence="6">The sequence shown here is derived from an EMBL/GenBank/DDBJ whole genome shotgun (WGS) entry which is preliminary data.</text>
</comment>
<feature type="region of interest" description="Disordered" evidence="5">
    <location>
        <begin position="42"/>
        <end position="67"/>
    </location>
</feature>
<feature type="compositionally biased region" description="Basic and acidic residues" evidence="5">
    <location>
        <begin position="711"/>
        <end position="721"/>
    </location>
</feature>
<evidence type="ECO:0000256" key="4">
    <source>
        <dbReference type="PROSITE-ProRule" id="PRU00259"/>
    </source>
</evidence>
<dbReference type="PROSITE" id="PS50176">
    <property type="entry name" value="ARM_REPEAT"/>
    <property type="match status" value="2"/>
</dbReference>
<dbReference type="PANTHER" id="PTHR23316">
    <property type="entry name" value="IMPORTIN ALPHA"/>
    <property type="match status" value="1"/>
</dbReference>
<dbReference type="Proteomes" id="UP001530293">
    <property type="component" value="Unassembled WGS sequence"/>
</dbReference>
<dbReference type="InterPro" id="IPR011989">
    <property type="entry name" value="ARM-like"/>
</dbReference>